<dbReference type="Proteomes" id="UP000054324">
    <property type="component" value="Unassembled WGS sequence"/>
</dbReference>
<gene>
    <name evidence="1" type="ORF">T265_07058</name>
</gene>
<sequence length="97" mass="11425">MPSWQSFVPYPILSLIQHPLRRYTFPDSEPLFTLPHLHVPSPSSTIPHRDHLNIYSTDQTTCTSRLYPSTTASLLLLHYQLFTYYLHYTPFPTRSYL</sequence>
<dbReference type="KEGG" id="ovi:T265_07058"/>
<dbReference type="EMBL" id="KL596775">
    <property type="protein sequence ID" value="KER25488.1"/>
    <property type="molecule type" value="Genomic_DNA"/>
</dbReference>
<reference evidence="1 2" key="1">
    <citation type="submission" date="2013-11" db="EMBL/GenBank/DDBJ databases">
        <title>Opisthorchis viverrini - life in the bile duct.</title>
        <authorList>
            <person name="Young N.D."/>
            <person name="Nagarajan N."/>
            <person name="Lin S.J."/>
            <person name="Korhonen P.K."/>
            <person name="Jex A.R."/>
            <person name="Hall R.S."/>
            <person name="Safavi-Hemami H."/>
            <person name="Kaewkong W."/>
            <person name="Bertrand D."/>
            <person name="Gao S."/>
            <person name="Seet Q."/>
            <person name="Wongkham S."/>
            <person name="Teh B.T."/>
            <person name="Wongkham C."/>
            <person name="Intapan P.M."/>
            <person name="Maleewong W."/>
            <person name="Yang X."/>
            <person name="Hu M."/>
            <person name="Wang Z."/>
            <person name="Hofmann A."/>
            <person name="Sternberg P.W."/>
            <person name="Tan P."/>
            <person name="Wang J."/>
            <person name="Gasser R.B."/>
        </authorList>
    </citation>
    <scope>NUCLEOTIDE SEQUENCE [LARGE SCALE GENOMIC DNA]</scope>
</reference>
<proteinExistence type="predicted"/>
<keyword evidence="2" id="KW-1185">Reference proteome</keyword>
<evidence type="ECO:0000313" key="2">
    <source>
        <dbReference type="Proteomes" id="UP000054324"/>
    </source>
</evidence>
<dbReference type="AlphaFoldDB" id="A0A074ZE91"/>
<dbReference type="GeneID" id="20321237"/>
<name>A0A074ZE91_OPIVI</name>
<dbReference type="CTD" id="20321237"/>
<protein>
    <submittedName>
        <fullName evidence="1">Uncharacterized protein</fullName>
    </submittedName>
</protein>
<dbReference type="RefSeq" id="XP_009170751.1">
    <property type="nucleotide sequence ID" value="XM_009172487.1"/>
</dbReference>
<accession>A0A074ZE91</accession>
<organism evidence="1 2">
    <name type="scientific">Opisthorchis viverrini</name>
    <name type="common">Southeast Asian liver fluke</name>
    <dbReference type="NCBI Taxonomy" id="6198"/>
    <lineage>
        <taxon>Eukaryota</taxon>
        <taxon>Metazoa</taxon>
        <taxon>Spiralia</taxon>
        <taxon>Lophotrochozoa</taxon>
        <taxon>Platyhelminthes</taxon>
        <taxon>Trematoda</taxon>
        <taxon>Digenea</taxon>
        <taxon>Opisthorchiida</taxon>
        <taxon>Opisthorchiata</taxon>
        <taxon>Opisthorchiidae</taxon>
        <taxon>Opisthorchis</taxon>
    </lineage>
</organism>
<evidence type="ECO:0000313" key="1">
    <source>
        <dbReference type="EMBL" id="KER25488.1"/>
    </source>
</evidence>